<dbReference type="PROSITE" id="PS00455">
    <property type="entry name" value="AMP_BINDING"/>
    <property type="match status" value="1"/>
</dbReference>
<evidence type="ECO:0000259" key="1">
    <source>
        <dbReference type="PROSITE" id="PS50075"/>
    </source>
</evidence>
<dbReference type="InterPro" id="IPR000873">
    <property type="entry name" value="AMP-dep_synth/lig_dom"/>
</dbReference>
<dbReference type="Pfam" id="PF00501">
    <property type="entry name" value="AMP-binding"/>
    <property type="match status" value="1"/>
</dbReference>
<dbReference type="SUPFAM" id="SSF47336">
    <property type="entry name" value="ACP-like"/>
    <property type="match status" value="1"/>
</dbReference>
<dbReference type="STRING" id="2512241.A0A553I9B2"/>
<dbReference type="InterPro" id="IPR042099">
    <property type="entry name" value="ANL_N_sf"/>
</dbReference>
<dbReference type="Gene3D" id="3.40.50.12780">
    <property type="entry name" value="N-terminal domain of ligase-like"/>
    <property type="match status" value="1"/>
</dbReference>
<dbReference type="AlphaFoldDB" id="A0A553I9B2"/>
<reference evidence="3" key="1">
    <citation type="submission" date="2019-06" db="EMBL/GenBank/DDBJ databases">
        <title>Draft genome sequence of the griseofulvin-producing fungus Xylaria cubensis strain G536.</title>
        <authorList>
            <person name="Mead M.E."/>
            <person name="Raja H.A."/>
            <person name="Steenwyk J.L."/>
            <person name="Knowles S.L."/>
            <person name="Oberlies N.H."/>
            <person name="Rokas A."/>
        </authorList>
    </citation>
    <scope>NUCLEOTIDE SEQUENCE [LARGE SCALE GENOMIC DNA]</scope>
    <source>
        <strain evidence="3">G536</strain>
    </source>
</reference>
<dbReference type="Gene3D" id="3.30.300.30">
    <property type="match status" value="1"/>
</dbReference>
<dbReference type="Pfam" id="PF00550">
    <property type="entry name" value="PP-binding"/>
    <property type="match status" value="1"/>
</dbReference>
<feature type="domain" description="Carrier" evidence="1">
    <location>
        <begin position="588"/>
        <end position="669"/>
    </location>
</feature>
<dbReference type="GO" id="GO:0031957">
    <property type="term" value="F:very long-chain fatty acid-CoA ligase activity"/>
    <property type="evidence" value="ECO:0007669"/>
    <property type="project" value="TreeGrafter"/>
</dbReference>
<comment type="caution">
    <text evidence="2">The sequence shown here is derived from an EMBL/GenBank/DDBJ whole genome shotgun (WGS) entry which is preliminary data.</text>
</comment>
<dbReference type="GO" id="GO:0006633">
    <property type="term" value="P:fatty acid biosynthetic process"/>
    <property type="evidence" value="ECO:0007669"/>
    <property type="project" value="TreeGrafter"/>
</dbReference>
<dbReference type="PANTHER" id="PTHR24096">
    <property type="entry name" value="LONG-CHAIN-FATTY-ACID--COA LIGASE"/>
    <property type="match status" value="1"/>
</dbReference>
<organism evidence="2 3">
    <name type="scientific">Xylaria flabelliformis</name>
    <dbReference type="NCBI Taxonomy" id="2512241"/>
    <lineage>
        <taxon>Eukaryota</taxon>
        <taxon>Fungi</taxon>
        <taxon>Dikarya</taxon>
        <taxon>Ascomycota</taxon>
        <taxon>Pezizomycotina</taxon>
        <taxon>Sordariomycetes</taxon>
        <taxon>Xylariomycetidae</taxon>
        <taxon>Xylariales</taxon>
        <taxon>Xylariaceae</taxon>
        <taxon>Xylaria</taxon>
    </lineage>
</organism>
<dbReference type="OrthoDB" id="10253869at2759"/>
<dbReference type="InterPro" id="IPR001031">
    <property type="entry name" value="Thioesterase"/>
</dbReference>
<dbReference type="Pfam" id="PF00975">
    <property type="entry name" value="Thioesterase"/>
    <property type="match status" value="1"/>
</dbReference>
<dbReference type="Proteomes" id="UP000319160">
    <property type="component" value="Unassembled WGS sequence"/>
</dbReference>
<dbReference type="SMART" id="SM00824">
    <property type="entry name" value="PKS_TE"/>
    <property type="match status" value="1"/>
</dbReference>
<dbReference type="InterPro" id="IPR020845">
    <property type="entry name" value="AMP-binding_CS"/>
</dbReference>
<dbReference type="EMBL" id="VFLP01000008">
    <property type="protein sequence ID" value="TRX96781.1"/>
    <property type="molecule type" value="Genomic_DNA"/>
</dbReference>
<dbReference type="SUPFAM" id="SSF53474">
    <property type="entry name" value="alpha/beta-Hydrolases"/>
    <property type="match status" value="1"/>
</dbReference>
<dbReference type="InterPro" id="IPR020802">
    <property type="entry name" value="TesA-like"/>
</dbReference>
<dbReference type="InterPro" id="IPR009081">
    <property type="entry name" value="PP-bd_ACP"/>
</dbReference>
<evidence type="ECO:0000313" key="2">
    <source>
        <dbReference type="EMBL" id="TRX96781.1"/>
    </source>
</evidence>
<dbReference type="Gene3D" id="1.10.1200.10">
    <property type="entry name" value="ACP-like"/>
    <property type="match status" value="1"/>
</dbReference>
<dbReference type="InterPro" id="IPR045851">
    <property type="entry name" value="AMP-bd_C_sf"/>
</dbReference>
<protein>
    <recommendedName>
        <fullName evidence="1">Carrier domain-containing protein</fullName>
    </recommendedName>
</protein>
<accession>A0A553I9B2</accession>
<proteinExistence type="predicted"/>
<gene>
    <name evidence="2" type="ORF">FHL15_002087</name>
</gene>
<keyword evidence="3" id="KW-1185">Reference proteome</keyword>
<dbReference type="InterPro" id="IPR036736">
    <property type="entry name" value="ACP-like_sf"/>
</dbReference>
<evidence type="ECO:0000313" key="3">
    <source>
        <dbReference type="Proteomes" id="UP000319160"/>
    </source>
</evidence>
<dbReference type="Gene3D" id="3.40.50.1820">
    <property type="entry name" value="alpha/beta hydrolase"/>
    <property type="match status" value="1"/>
</dbReference>
<dbReference type="PROSITE" id="PS50075">
    <property type="entry name" value="CARRIER"/>
    <property type="match status" value="1"/>
</dbReference>
<sequence>MAPFARNVFEVLVQAAFNAPEKGLTVLPQGWDSKALPERLSYSQLLKQACITSQLVKTIRGICPNTIVLLHLDNHKDNVFWLWAVVAGGFVPAMSSPFTNDLTQRKKHLLHLHDMLQDPIVITREGLLSEFAVVEKTFRIFTIESLSTKQLNNSQSYERLNTALLNRNCPEAMSKTSNDIFALMLTSGSTGHAKAVKLNHDQIISAIAGKAAFHQTMRNDTFLNWIEIGHVANLTEVHLHAMYHSAEQVHVHAVDLLAQPLLFLQLIDRYKVSYTFAPNFFLASVKKALDAARDMEQSLPDLSSLKTLISGGEANSTVLVADLSKLMVQLGAAQHFLRPGFGMTETCAGSIYNKQCPTFDLQHGREFTSLGRCIPGMRMRVTSPYHDGTGPPATLKANEKGNLEVQGANVFAGYFNNPSATSSAFSTDGWFITGDLAFIDDKGNLHLVGREKETININGVKHFPHEIEGAIEDAGIPGLVPSFVAVFSHRPTGASTETLCVVYLPSYDKDDDLARIQTRSAIRRAVMNICMARPYKIIPLDKTFFHKTALGKLSRGKIKKNFEAGVYASAIDLDEKRISRTRQANHTQPSNEAERKVQVILADILGISPVECGIRSTFYDLGCSSLELLQMKSRIQSSEIFGESNSIQIGSIIRYPTIQSLCKALKPSRNGTPNPYDPVVSLRSEGSRPPLWLIHPGMGEILVFLSLAQRLDDRPVYALRARGFDGEAFFSSIQEMIDTYVAVIRQVQPQGPYAIAGYSYGGTVAFEIAKKLRTEGENVPFLGILDQPPHIKQRMKHGGWADVLLTLAGFFDLVPDSVTHRQLRQQLHRKETMSMGEDSEGSISIRERLVDLLMAKSSEQRLQDFGLDKQRLLTWTSLAFNSHLIAREYEPEGKVPVIDVFYGEPIDAVASTVEEWFESKLKYWQDFADDVQFRRVDGHHYTLIDPAHAASFAKTLSLRLESRGM</sequence>
<dbReference type="PANTHER" id="PTHR24096:SF267">
    <property type="entry name" value="MALONATE--COA LIGASE ACSF3, MITOCHONDRIAL"/>
    <property type="match status" value="1"/>
</dbReference>
<name>A0A553I9B2_9PEZI</name>
<dbReference type="InterPro" id="IPR029058">
    <property type="entry name" value="AB_hydrolase_fold"/>
</dbReference>
<dbReference type="SUPFAM" id="SSF56801">
    <property type="entry name" value="Acetyl-CoA synthetase-like"/>
    <property type="match status" value="1"/>
</dbReference>